<dbReference type="InterPro" id="IPR036322">
    <property type="entry name" value="WD40_repeat_dom_sf"/>
</dbReference>
<dbReference type="GO" id="GO:0005634">
    <property type="term" value="C:nucleus"/>
    <property type="evidence" value="ECO:0007669"/>
    <property type="project" value="TreeGrafter"/>
</dbReference>
<evidence type="ECO:0000256" key="7">
    <source>
        <dbReference type="ARBA" id="ARBA00023027"/>
    </source>
</evidence>
<dbReference type="InterPro" id="IPR015155">
    <property type="entry name" value="PFU"/>
</dbReference>
<feature type="binding site" evidence="9">
    <location>
        <position position="608"/>
    </location>
    <ligand>
        <name>Zn(2+)</name>
        <dbReference type="ChEBI" id="CHEBI:29105"/>
    </ligand>
</feature>
<dbReference type="InterPro" id="IPR029035">
    <property type="entry name" value="DHS-like_NAD/FAD-binding_dom"/>
</dbReference>
<evidence type="ECO:0000313" key="13">
    <source>
        <dbReference type="EMBL" id="TIB40097.1"/>
    </source>
</evidence>
<keyword evidence="7" id="KW-0520">NAD</keyword>
<keyword evidence="4 8" id="KW-0853">WD repeat</keyword>
<sequence>MTLPYYRISSTLEGHSDDVKAVHGCSDNSILSASRDGSVKRWTMDLNEYKLEGTYVGHGAYVNSVVYNEEIISGGSDSRVLVHDLDRQDKPRETLLEHWGNVCCLSVHSETLVSGSWDLSARVWRAQKGQYEQTLRLDGHEEAVWDVKCLCDGSFLTASADKVIRRFDKSGRLIKRYQGHSEPVRSLALLNNDAFFLSASNDGTLHKWAVETGEQVCVMRGHSSFVYAVAALASPTDDDFVVSCGEDFEVRLWLGETCLQTILIPAVSIWSVTVLPNGDFAVGTSQNLVHVFTRAEERTATSVALDEWEAQSAQLKERQTGRSEERSVNEKSPVLIDIDVDDDTPNLQLKWEMGDDVNETARRFVEEHSLSPNYEDQIAQFLWQAVGGVGGVEVGQQIDSVESAHNDAEAESESESESESEQSLKPPKSNSQSESKSESPKSKTKSPIKRLAEILTSSATRRVIVMAGAGVSTGAGLPDFRSPNTGLYDNLKQYNLPYPEAVFDVDFFREQPEPFYALAKELYPGSYLPTMTHYFFRLLEVRGILKRVFTQNIDTLERVAGVSDEKMVEAHGSFVRARCIDCKVVSDGAYVKRCVMQGVIPRCQEENCSAYVKPDITFFGEALPKRFFDQLDDLGECDLLMVLGTSLEVHPFASLIGLVEKSVPRALLNLERVGERKYDGGFDFEDGSRDIFCGGRTDNVIVELAKECGWLDELMELYTTERGSKAKEFALEGALDKLRL</sequence>
<feature type="region of interest" description="Disordered" evidence="10">
    <location>
        <begin position="402"/>
        <end position="449"/>
    </location>
</feature>
<dbReference type="GO" id="GO:0070403">
    <property type="term" value="F:NAD+ binding"/>
    <property type="evidence" value="ECO:0007669"/>
    <property type="project" value="InterPro"/>
</dbReference>
<organism evidence="13 14">
    <name type="scientific">Wallemia ichthyophaga</name>
    <dbReference type="NCBI Taxonomy" id="245174"/>
    <lineage>
        <taxon>Eukaryota</taxon>
        <taxon>Fungi</taxon>
        <taxon>Dikarya</taxon>
        <taxon>Basidiomycota</taxon>
        <taxon>Wallemiomycotina</taxon>
        <taxon>Wallemiomycetes</taxon>
        <taxon>Wallemiales</taxon>
        <taxon>Wallemiaceae</taxon>
        <taxon>Wallemia</taxon>
    </lineage>
</organism>
<feature type="domain" description="Deacetylase sirtuin-type" evidence="11">
    <location>
        <begin position="441"/>
        <end position="711"/>
    </location>
</feature>
<feature type="repeat" description="WD" evidence="8">
    <location>
        <begin position="12"/>
        <end position="52"/>
    </location>
</feature>
<evidence type="ECO:0000259" key="12">
    <source>
        <dbReference type="PROSITE" id="PS51394"/>
    </source>
</evidence>
<dbReference type="InterPro" id="IPR003000">
    <property type="entry name" value="Sirtuin"/>
</dbReference>
<feature type="repeat" description="WD" evidence="8">
    <location>
        <begin position="177"/>
        <end position="218"/>
    </location>
</feature>
<dbReference type="SMART" id="SM00320">
    <property type="entry name" value="WD40"/>
    <property type="match status" value="7"/>
</dbReference>
<dbReference type="Gene3D" id="2.130.10.10">
    <property type="entry name" value="YVTN repeat-like/Quinoprotein amine dehydrogenase"/>
    <property type="match status" value="1"/>
</dbReference>
<evidence type="ECO:0000313" key="14">
    <source>
        <dbReference type="Proteomes" id="UP000310689"/>
    </source>
</evidence>
<dbReference type="Pfam" id="PF02146">
    <property type="entry name" value="SIR2"/>
    <property type="match status" value="1"/>
</dbReference>
<comment type="similarity">
    <text evidence="2">Belongs to the sirtuin family. Class I subfamily.</text>
</comment>
<feature type="active site" description="Proton acceptor" evidence="9">
    <location>
        <position position="571"/>
    </location>
</feature>
<evidence type="ECO:0000256" key="10">
    <source>
        <dbReference type="SAM" id="MobiDB-lite"/>
    </source>
</evidence>
<feature type="compositionally biased region" description="Low complexity" evidence="10">
    <location>
        <begin position="425"/>
        <end position="434"/>
    </location>
</feature>
<dbReference type="AlphaFoldDB" id="A0A4T0JCJ5"/>
<dbReference type="CDD" id="cd00200">
    <property type="entry name" value="WD40"/>
    <property type="match status" value="1"/>
</dbReference>
<dbReference type="InterPro" id="IPR001680">
    <property type="entry name" value="WD40_rpt"/>
</dbReference>
<dbReference type="PANTHER" id="PTHR19849:SF0">
    <property type="entry name" value="PHOSPHOLIPASE A-2-ACTIVATING PROTEIN"/>
    <property type="match status" value="1"/>
</dbReference>
<dbReference type="Proteomes" id="UP000310689">
    <property type="component" value="Unassembled WGS sequence"/>
</dbReference>
<feature type="compositionally biased region" description="Basic and acidic residues" evidence="10">
    <location>
        <begin position="315"/>
        <end position="329"/>
    </location>
</feature>
<feature type="repeat" description="WD" evidence="8">
    <location>
        <begin position="95"/>
        <end position="134"/>
    </location>
</feature>
<dbReference type="Pfam" id="PF09070">
    <property type="entry name" value="PFU"/>
    <property type="match status" value="1"/>
</dbReference>
<reference evidence="13 14" key="1">
    <citation type="submission" date="2019-03" db="EMBL/GenBank/DDBJ databases">
        <title>Sequencing 23 genomes of Wallemia ichthyophaga.</title>
        <authorList>
            <person name="Gostincar C."/>
        </authorList>
    </citation>
    <scope>NUCLEOTIDE SEQUENCE [LARGE SCALE GENOMIC DNA]</scope>
    <source>
        <strain evidence="13 14">EXF-6200</strain>
    </source>
</reference>
<feature type="binding site" evidence="9">
    <location>
        <position position="603"/>
    </location>
    <ligand>
        <name>Zn(2+)</name>
        <dbReference type="ChEBI" id="CHEBI:29105"/>
    </ligand>
</feature>
<dbReference type="InterPro" id="IPR026591">
    <property type="entry name" value="Sirtuin_cat_small_dom_sf"/>
</dbReference>
<dbReference type="CDD" id="cd01408">
    <property type="entry name" value="SIRT1"/>
    <property type="match status" value="1"/>
</dbReference>
<keyword evidence="6" id="KW-0677">Repeat</keyword>
<dbReference type="GO" id="GO:0043161">
    <property type="term" value="P:proteasome-mediated ubiquitin-dependent protein catabolic process"/>
    <property type="evidence" value="ECO:0007669"/>
    <property type="project" value="TreeGrafter"/>
</dbReference>
<dbReference type="PANTHER" id="PTHR19849">
    <property type="entry name" value="PHOSPHOLIPASE A-2-ACTIVATING PROTEIN"/>
    <property type="match status" value="1"/>
</dbReference>
<keyword evidence="5" id="KW-0808">Transferase</keyword>
<evidence type="ECO:0000256" key="6">
    <source>
        <dbReference type="ARBA" id="ARBA00022737"/>
    </source>
</evidence>
<dbReference type="PROSITE" id="PS50305">
    <property type="entry name" value="SIRTUIN"/>
    <property type="match status" value="1"/>
</dbReference>
<evidence type="ECO:0000256" key="2">
    <source>
        <dbReference type="ARBA" id="ARBA00006924"/>
    </source>
</evidence>
<dbReference type="PROSITE" id="PS50082">
    <property type="entry name" value="WD_REPEATS_2"/>
    <property type="match status" value="3"/>
</dbReference>
<dbReference type="SUPFAM" id="SSF52467">
    <property type="entry name" value="DHS-like NAD/FAD-binding domain"/>
    <property type="match status" value="1"/>
</dbReference>
<evidence type="ECO:0000256" key="3">
    <source>
        <dbReference type="ARBA" id="ARBA00022490"/>
    </source>
</evidence>
<feature type="domain" description="PFU" evidence="12">
    <location>
        <begin position="300"/>
        <end position="396"/>
    </location>
</feature>
<dbReference type="SUPFAM" id="SSF50978">
    <property type="entry name" value="WD40 repeat-like"/>
    <property type="match status" value="1"/>
</dbReference>
<dbReference type="InterPro" id="IPR026590">
    <property type="entry name" value="Ssirtuin_cat_dom"/>
</dbReference>
<proteinExistence type="inferred from homology"/>
<dbReference type="GO" id="GO:0016740">
    <property type="term" value="F:transferase activity"/>
    <property type="evidence" value="ECO:0007669"/>
    <property type="project" value="UniProtKB-KW"/>
</dbReference>
<dbReference type="Gene3D" id="3.30.1600.10">
    <property type="entry name" value="SIR2/SIRT2 'Small Domain"/>
    <property type="match status" value="1"/>
</dbReference>
<keyword evidence="9" id="KW-0862">Zinc</keyword>
<evidence type="ECO:0000256" key="5">
    <source>
        <dbReference type="ARBA" id="ARBA00022679"/>
    </source>
</evidence>
<dbReference type="GO" id="GO:0046872">
    <property type="term" value="F:metal ion binding"/>
    <property type="evidence" value="ECO:0007669"/>
    <property type="project" value="UniProtKB-KW"/>
</dbReference>
<dbReference type="GO" id="GO:0005739">
    <property type="term" value="C:mitochondrion"/>
    <property type="evidence" value="ECO:0007669"/>
    <property type="project" value="UniProtKB-SubCell"/>
</dbReference>
<feature type="binding site" evidence="9">
    <location>
        <position position="579"/>
    </location>
    <ligand>
        <name>Zn(2+)</name>
        <dbReference type="ChEBI" id="CHEBI:29105"/>
    </ligand>
</feature>
<dbReference type="Gene3D" id="3.40.50.1220">
    <property type="entry name" value="TPP-binding domain"/>
    <property type="match status" value="1"/>
</dbReference>
<evidence type="ECO:0000256" key="9">
    <source>
        <dbReference type="PROSITE-ProRule" id="PRU00236"/>
    </source>
</evidence>
<feature type="binding site" evidence="9">
    <location>
        <position position="582"/>
    </location>
    <ligand>
        <name>Zn(2+)</name>
        <dbReference type="ChEBI" id="CHEBI:29105"/>
    </ligand>
</feature>
<dbReference type="EMBL" id="SPOI01000021">
    <property type="protein sequence ID" value="TIB40097.1"/>
    <property type="molecule type" value="Genomic_DNA"/>
</dbReference>
<dbReference type="Pfam" id="PF00400">
    <property type="entry name" value="WD40"/>
    <property type="match status" value="5"/>
</dbReference>
<accession>A0A4T0JCJ5</accession>
<comment type="subcellular location">
    <subcellularLocation>
        <location evidence="1">Mitochondrion</location>
    </subcellularLocation>
</comment>
<name>A0A4T0JCJ5_WALIC</name>
<protein>
    <submittedName>
        <fullName evidence="13">Uncharacterized protein</fullName>
    </submittedName>
</protein>
<evidence type="ECO:0000256" key="8">
    <source>
        <dbReference type="PROSITE-ProRule" id="PRU00221"/>
    </source>
</evidence>
<comment type="caution">
    <text evidence="13">The sequence shown here is derived from an EMBL/GenBank/DDBJ whole genome shotgun (WGS) entry which is preliminary data.</text>
</comment>
<dbReference type="InterPro" id="IPR038122">
    <property type="entry name" value="PFU_sf"/>
</dbReference>
<dbReference type="GO" id="GO:0010992">
    <property type="term" value="P:ubiquitin recycling"/>
    <property type="evidence" value="ECO:0007669"/>
    <property type="project" value="TreeGrafter"/>
</dbReference>
<keyword evidence="9" id="KW-0479">Metal-binding</keyword>
<dbReference type="InterPro" id="IPR015943">
    <property type="entry name" value="WD40/YVTN_repeat-like_dom_sf"/>
</dbReference>
<dbReference type="GO" id="GO:0043130">
    <property type="term" value="F:ubiquitin binding"/>
    <property type="evidence" value="ECO:0007669"/>
    <property type="project" value="TreeGrafter"/>
</dbReference>
<evidence type="ECO:0000259" key="11">
    <source>
        <dbReference type="PROSITE" id="PS50305"/>
    </source>
</evidence>
<dbReference type="PROSITE" id="PS51394">
    <property type="entry name" value="PFU"/>
    <property type="match status" value="1"/>
</dbReference>
<feature type="region of interest" description="Disordered" evidence="10">
    <location>
        <begin position="314"/>
        <end position="333"/>
    </location>
</feature>
<gene>
    <name evidence="13" type="ORF">E3P86_00820</name>
</gene>
<dbReference type="Gene3D" id="3.10.20.870">
    <property type="entry name" value="PFU (PLAA family ubiquitin binding), C-terminal domain"/>
    <property type="match status" value="1"/>
</dbReference>
<evidence type="ECO:0000256" key="4">
    <source>
        <dbReference type="ARBA" id="ARBA00022574"/>
    </source>
</evidence>
<feature type="compositionally biased region" description="Acidic residues" evidence="10">
    <location>
        <begin position="409"/>
        <end position="420"/>
    </location>
</feature>
<keyword evidence="3" id="KW-0963">Cytoplasm</keyword>
<dbReference type="PROSITE" id="PS50294">
    <property type="entry name" value="WD_REPEATS_REGION"/>
    <property type="match status" value="1"/>
</dbReference>
<evidence type="ECO:0000256" key="1">
    <source>
        <dbReference type="ARBA" id="ARBA00004173"/>
    </source>
</evidence>